<dbReference type="AlphaFoldDB" id="A0A101FUM5"/>
<protein>
    <recommendedName>
        <fullName evidence="4">F1/F0 ATPase, Methanosarcina type, subunit 2</fullName>
    </recommendedName>
</protein>
<evidence type="ECO:0000256" key="1">
    <source>
        <dbReference type="SAM" id="Phobius"/>
    </source>
</evidence>
<proteinExistence type="predicted"/>
<evidence type="ECO:0000313" key="3">
    <source>
        <dbReference type="Proteomes" id="UP000057043"/>
    </source>
</evidence>
<feature type="transmembrane region" description="Helical" evidence="1">
    <location>
        <begin position="65"/>
        <end position="83"/>
    </location>
</feature>
<organism evidence="2 3">
    <name type="scientific">Methanothrix harundinacea</name>
    <dbReference type="NCBI Taxonomy" id="301375"/>
    <lineage>
        <taxon>Archaea</taxon>
        <taxon>Methanobacteriati</taxon>
        <taxon>Methanobacteriota</taxon>
        <taxon>Stenosarchaea group</taxon>
        <taxon>Methanomicrobia</taxon>
        <taxon>Methanotrichales</taxon>
        <taxon>Methanotrichaceae</taxon>
        <taxon>Methanothrix</taxon>
    </lineage>
</organism>
<reference evidence="2 3" key="1">
    <citation type="journal article" date="2015" name="MBio">
        <title>Genome-Resolved Metagenomic Analysis Reveals Roles for Candidate Phyla and Other Microbial Community Members in Biogeochemical Transformations in Oil Reservoirs.</title>
        <authorList>
            <person name="Hu P."/>
            <person name="Tom L."/>
            <person name="Singh A."/>
            <person name="Thomas B.C."/>
            <person name="Baker B.J."/>
            <person name="Piceno Y.M."/>
            <person name="Andersen G.L."/>
            <person name="Banfield J.F."/>
        </authorList>
    </citation>
    <scope>NUCLEOTIDE SEQUENCE [LARGE SCALE GENOMIC DNA]</scope>
    <source>
        <strain evidence="2">57_489</strain>
    </source>
</reference>
<evidence type="ECO:0008006" key="4">
    <source>
        <dbReference type="Google" id="ProtNLM"/>
    </source>
</evidence>
<comment type="caution">
    <text evidence="2">The sequence shown here is derived from an EMBL/GenBank/DDBJ whole genome shotgun (WGS) entry which is preliminary data.</text>
</comment>
<dbReference type="NCBIfam" id="TIGR03165">
    <property type="entry name" value="F1F0_chp_2"/>
    <property type="match status" value="1"/>
</dbReference>
<keyword evidence="1" id="KW-0812">Transmembrane</keyword>
<keyword evidence="1" id="KW-0472">Membrane</keyword>
<feature type="transmembrane region" description="Helical" evidence="1">
    <location>
        <begin position="6"/>
        <end position="28"/>
    </location>
</feature>
<dbReference type="Proteomes" id="UP000057043">
    <property type="component" value="Unassembled WGS sequence"/>
</dbReference>
<sequence>MNEHLLPLFSFTFGIGLGVFFFGGLWLTINRLPKSKRPELLTLGSFLFRSAVSIFGFYLVVETGLLGLAFSLAGFILTKIVIVSRLGRHPERRAI</sequence>
<evidence type="ECO:0000313" key="2">
    <source>
        <dbReference type="EMBL" id="KUK44760.1"/>
    </source>
</evidence>
<feature type="transmembrane region" description="Helical" evidence="1">
    <location>
        <begin position="40"/>
        <end position="59"/>
    </location>
</feature>
<dbReference type="EMBL" id="LGFT01000016">
    <property type="protein sequence ID" value="KUK44760.1"/>
    <property type="molecule type" value="Genomic_DNA"/>
</dbReference>
<dbReference type="PATRIC" id="fig|301375.7.peg.434"/>
<accession>A0A101FUM5</accession>
<name>A0A101FUM5_9EURY</name>
<dbReference type="InterPro" id="IPR017581">
    <property type="entry name" value="AtpR-like"/>
</dbReference>
<keyword evidence="1" id="KW-1133">Transmembrane helix</keyword>
<gene>
    <name evidence="2" type="ORF">XD72_0865</name>
</gene>
<dbReference type="Pfam" id="PF12966">
    <property type="entry name" value="AtpR"/>
    <property type="match status" value="1"/>
</dbReference>